<accession>A0A835SMG7</accession>
<evidence type="ECO:0000313" key="1">
    <source>
        <dbReference type="EMBL" id="KAG2424954.1"/>
    </source>
</evidence>
<dbReference type="AlphaFoldDB" id="A0A835SMG7"/>
<gene>
    <name evidence="1" type="ORF">HXX76_014112</name>
</gene>
<keyword evidence="2" id="KW-1185">Reference proteome</keyword>
<evidence type="ECO:0000313" key="2">
    <source>
        <dbReference type="Proteomes" id="UP000650467"/>
    </source>
</evidence>
<dbReference type="EMBL" id="JAEHOC010000060">
    <property type="protein sequence ID" value="KAG2424954.1"/>
    <property type="molecule type" value="Genomic_DNA"/>
</dbReference>
<proteinExistence type="predicted"/>
<dbReference type="Proteomes" id="UP000650467">
    <property type="component" value="Unassembled WGS sequence"/>
</dbReference>
<sequence length="481" mass="53727">MDKDHVSTCQASLKSGPRKGQACGAKCKAPALFCGRHAATIPFTVAPPDGSCPLDTLPHHVLQVVMAQVATLPDPRQAYQSLCAVKLVCRAFRDASSGGFETLYERVTTQWQDWPTNQTRHSRQFRELPLIQKLDVVLGVGCMDPACRAPRVTKVHWPIPVRLCKDCFMDACISTWRARVEHGVPDILLQDLDQVSMEGYNPSNRARYRSYTYELVLRRAVEDIMECSLACCSMAFKAAAARESAPDAAALDQMAWQVMGTAEQGCFKPWCPLDPYVKLLQKSPAWQDMMDVEGVPGDAAERDAIIQKARRDVWVHDVRELLPTRIIHADFWVPHSRLRHHAEQVIAAIPDTHFGSAPLLPALSEDWAARAKEEADRLLRAVVGPIVVPAHRARLEADKTAHLKALEVAAKKFLKEQGLTAADVAGVETQCLSQWCEACVEGNYKFVQCHHCTYKGSRQGLKDHSRAKHPECLWARQFSWP</sequence>
<protein>
    <submittedName>
        <fullName evidence="1">Uncharacterized protein</fullName>
    </submittedName>
</protein>
<organism evidence="1 2">
    <name type="scientific">Chlamydomonas incerta</name>
    <dbReference type="NCBI Taxonomy" id="51695"/>
    <lineage>
        <taxon>Eukaryota</taxon>
        <taxon>Viridiplantae</taxon>
        <taxon>Chlorophyta</taxon>
        <taxon>core chlorophytes</taxon>
        <taxon>Chlorophyceae</taxon>
        <taxon>CS clade</taxon>
        <taxon>Chlamydomonadales</taxon>
        <taxon>Chlamydomonadaceae</taxon>
        <taxon>Chlamydomonas</taxon>
    </lineage>
</organism>
<reference evidence="1" key="1">
    <citation type="journal article" date="2020" name="bioRxiv">
        <title>Comparative genomics of Chlamydomonas.</title>
        <authorList>
            <person name="Craig R.J."/>
            <person name="Hasan A.R."/>
            <person name="Ness R.W."/>
            <person name="Keightley P.D."/>
        </authorList>
    </citation>
    <scope>NUCLEOTIDE SEQUENCE</scope>
    <source>
        <strain evidence="1">SAG 7.73</strain>
    </source>
</reference>
<name>A0A835SMG7_CHLIN</name>
<comment type="caution">
    <text evidence="1">The sequence shown here is derived from an EMBL/GenBank/DDBJ whole genome shotgun (WGS) entry which is preliminary data.</text>
</comment>